<name>A0ABT3JVH3_9XANT</name>
<evidence type="ECO:0000256" key="1">
    <source>
        <dbReference type="SAM" id="Phobius"/>
    </source>
</evidence>
<dbReference type="RefSeq" id="WP_265127422.1">
    <property type="nucleotide sequence ID" value="NZ_JAPCHY010000005.1"/>
</dbReference>
<keyword evidence="1" id="KW-0812">Transmembrane</keyword>
<evidence type="ECO:0000313" key="4">
    <source>
        <dbReference type="Proteomes" id="UP001209922"/>
    </source>
</evidence>
<dbReference type="Pfam" id="PF10882">
    <property type="entry name" value="bPH_5"/>
    <property type="match status" value="1"/>
</dbReference>
<proteinExistence type="predicted"/>
<dbReference type="EMBL" id="JAPCHY010000005">
    <property type="protein sequence ID" value="MCW4472465.1"/>
    <property type="molecule type" value="Genomic_DNA"/>
</dbReference>
<gene>
    <name evidence="3" type="ORF">OK345_08110</name>
</gene>
<accession>A0ABT3JVH3</accession>
<comment type="caution">
    <text evidence="3">The sequence shown here is derived from an EMBL/GenBank/DDBJ whole genome shotgun (WGS) entry which is preliminary data.</text>
</comment>
<feature type="transmembrane region" description="Helical" evidence="1">
    <location>
        <begin position="66"/>
        <end position="85"/>
    </location>
</feature>
<keyword evidence="1" id="KW-0472">Membrane</keyword>
<keyword evidence="1" id="KW-1133">Transmembrane helix</keyword>
<sequence>MAVGANRTYLSMETESMSHVSPPSKDYPVAAASPWLLLWVWLPLLAAAGLTLYTSLDRARHTHLDLWITLPFMALLGAVLSWAFARRRIALRDRQLEVVSSFYRKRIGIGALKLDQARVVDLAEHTQFKPSFKTNGFGMPGFKSGHFRMPGGGKAFCLLTDTSRVLVLPLRDGSLVLLSPEQPRQLLQELEQLAAVPARD</sequence>
<dbReference type="InterPro" id="IPR027783">
    <property type="entry name" value="Bacterial_PH-related"/>
</dbReference>
<keyword evidence="4" id="KW-1185">Reference proteome</keyword>
<feature type="transmembrane region" description="Helical" evidence="1">
    <location>
        <begin position="35"/>
        <end position="54"/>
    </location>
</feature>
<protein>
    <submittedName>
        <fullName evidence="3">PH domain-containing protein</fullName>
    </submittedName>
</protein>
<reference evidence="3 4" key="1">
    <citation type="submission" date="2022-10" db="EMBL/GenBank/DDBJ databases">
        <title>Xanthomonas sp. H13-6.</title>
        <authorList>
            <person name="Liu X."/>
            <person name="Deng Z."/>
            <person name="Jiang Y."/>
            <person name="Yu T."/>
            <person name="Ai J."/>
        </authorList>
    </citation>
    <scope>NUCLEOTIDE SEQUENCE [LARGE SCALE GENOMIC DNA]</scope>
    <source>
        <strain evidence="3 4">H13-6</strain>
    </source>
</reference>
<evidence type="ECO:0000259" key="2">
    <source>
        <dbReference type="Pfam" id="PF10882"/>
    </source>
</evidence>
<organism evidence="3 4">
    <name type="scientific">Xanthomonas chitinilytica</name>
    <dbReference type="NCBI Taxonomy" id="2989819"/>
    <lineage>
        <taxon>Bacteria</taxon>
        <taxon>Pseudomonadati</taxon>
        <taxon>Pseudomonadota</taxon>
        <taxon>Gammaproteobacteria</taxon>
        <taxon>Lysobacterales</taxon>
        <taxon>Lysobacteraceae</taxon>
        <taxon>Xanthomonas</taxon>
    </lineage>
</organism>
<feature type="domain" description="Bacterial Pleckstrin homology" evidence="2">
    <location>
        <begin position="88"/>
        <end position="193"/>
    </location>
</feature>
<evidence type="ECO:0000313" key="3">
    <source>
        <dbReference type="EMBL" id="MCW4472465.1"/>
    </source>
</evidence>
<dbReference type="Proteomes" id="UP001209922">
    <property type="component" value="Unassembled WGS sequence"/>
</dbReference>